<feature type="region of interest" description="Disordered" evidence="1">
    <location>
        <begin position="11"/>
        <end position="36"/>
    </location>
</feature>
<reference evidence="3 4" key="1">
    <citation type="journal article" date="2016" name="Nat. Commun.">
        <title>Thousands of microbial genomes shed light on interconnected biogeochemical processes in an aquifer system.</title>
        <authorList>
            <person name="Anantharaman K."/>
            <person name="Brown C.T."/>
            <person name="Hug L.A."/>
            <person name="Sharon I."/>
            <person name="Castelle C.J."/>
            <person name="Probst A.J."/>
            <person name="Thomas B.C."/>
            <person name="Singh A."/>
            <person name="Wilkins M.J."/>
            <person name="Karaoz U."/>
            <person name="Brodie E.L."/>
            <person name="Williams K.H."/>
            <person name="Hubbard S.S."/>
            <person name="Banfield J.F."/>
        </authorList>
    </citation>
    <scope>NUCLEOTIDE SEQUENCE [LARGE SCALE GENOMIC DNA]</scope>
</reference>
<gene>
    <name evidence="3" type="ORF">A2756_03570</name>
</gene>
<feature type="compositionally biased region" description="Acidic residues" evidence="1">
    <location>
        <begin position="17"/>
        <end position="28"/>
    </location>
</feature>
<keyword evidence="2" id="KW-1133">Transmembrane helix</keyword>
<dbReference type="AlphaFoldDB" id="A0A1G2G3V0"/>
<keyword evidence="2" id="KW-0812">Transmembrane</keyword>
<organism evidence="3 4">
    <name type="scientific">Candidatus Ryanbacteria bacterium RIFCSPHIGHO2_01_FULL_48_27</name>
    <dbReference type="NCBI Taxonomy" id="1802115"/>
    <lineage>
        <taxon>Bacteria</taxon>
        <taxon>Candidatus Ryaniibacteriota</taxon>
    </lineage>
</organism>
<protein>
    <recommendedName>
        <fullName evidence="5">DUF5673 domain-containing protein</fullName>
    </recommendedName>
</protein>
<evidence type="ECO:0000313" key="3">
    <source>
        <dbReference type="EMBL" id="OGZ44923.1"/>
    </source>
</evidence>
<comment type="caution">
    <text evidence="3">The sequence shown here is derived from an EMBL/GenBank/DDBJ whole genome shotgun (WGS) entry which is preliminary data.</text>
</comment>
<evidence type="ECO:0008006" key="5">
    <source>
        <dbReference type="Google" id="ProtNLM"/>
    </source>
</evidence>
<feature type="transmembrane region" description="Helical" evidence="2">
    <location>
        <begin position="59"/>
        <end position="76"/>
    </location>
</feature>
<dbReference type="Proteomes" id="UP000177785">
    <property type="component" value="Unassembled WGS sequence"/>
</dbReference>
<name>A0A1G2G3V0_9BACT</name>
<dbReference type="EMBL" id="MHNL01000011">
    <property type="protein sequence ID" value="OGZ44923.1"/>
    <property type="molecule type" value="Genomic_DNA"/>
</dbReference>
<sequence length="191" mass="21554">MANILDLREQNLRENDDTITDASEEESGESSAPTTPQQIPKYIAWDAHEFDPQPKPHDWYLALGILTIGLLVVAVIMKNLLFGIFVALAGFTLMLFGAKKPRVVHFSLSPEGIRIDNELHPLDTCKSFWILYNPPISKELVLVPKSTLAPVLKIPLGEQNPLELRAFLVQFLAEKQFDDSLIDLLAKYLRF</sequence>
<dbReference type="STRING" id="1802115.A2756_03570"/>
<evidence type="ECO:0000313" key="4">
    <source>
        <dbReference type="Proteomes" id="UP000177785"/>
    </source>
</evidence>
<accession>A0A1G2G3V0</accession>
<keyword evidence="2" id="KW-0472">Membrane</keyword>
<evidence type="ECO:0000256" key="1">
    <source>
        <dbReference type="SAM" id="MobiDB-lite"/>
    </source>
</evidence>
<evidence type="ECO:0000256" key="2">
    <source>
        <dbReference type="SAM" id="Phobius"/>
    </source>
</evidence>
<proteinExistence type="predicted"/>
<feature type="transmembrane region" description="Helical" evidence="2">
    <location>
        <begin position="82"/>
        <end position="98"/>
    </location>
</feature>